<feature type="compositionally biased region" description="Polar residues" evidence="1">
    <location>
        <begin position="132"/>
        <end position="142"/>
    </location>
</feature>
<gene>
    <name evidence="2" type="ORF">N425_11750</name>
</gene>
<feature type="compositionally biased region" description="Pro residues" evidence="1">
    <location>
        <begin position="108"/>
        <end position="130"/>
    </location>
</feature>
<name>W2C190_9BACT</name>
<evidence type="ECO:0000313" key="3">
    <source>
        <dbReference type="Proteomes" id="UP000018837"/>
    </source>
</evidence>
<sequence length="248" mass="28275">MSNQERLDQLIQHIDELAQLTASIRGTEIYPVSFFSRAFELTGKMQVDLHEMEIGQIELFDRQLRQHREQIRAFETKARPSFEAPTPEQASTTPQPAPQADEEEPIMRPTPMPTPVPEPQPDPAPTPEPTPVQSQTPQAPANTTPKPTPIPVPKMAPAPLSHADTSLNDAIERTKLTDLRKAFTLNDRFRFCRELFDRDEARMNDTLSALNEAHSYSESLDLLRARVQWDFDGETATDFLKFIERRFV</sequence>
<comment type="caution">
    <text evidence="2">The sequence shown here is derived from an EMBL/GenBank/DDBJ whole genome shotgun (WGS) entry which is preliminary data.</text>
</comment>
<feature type="compositionally biased region" description="Pro residues" evidence="1">
    <location>
        <begin position="146"/>
        <end position="156"/>
    </location>
</feature>
<dbReference type="PATRIC" id="fig|1411148.3.peg.1931"/>
<feature type="region of interest" description="Disordered" evidence="1">
    <location>
        <begin position="75"/>
        <end position="161"/>
    </location>
</feature>
<reference evidence="2 3" key="1">
    <citation type="submission" date="2013-11" db="EMBL/GenBank/DDBJ databases">
        <title>Single cell genomics of uncultured Tannerella BU063 (oral taxon 286).</title>
        <authorList>
            <person name="Beall C.J."/>
            <person name="Campbell A.G."/>
            <person name="Griffen A.L."/>
            <person name="Podar M."/>
            <person name="Leys E.J."/>
        </authorList>
    </citation>
    <scope>NUCLEOTIDE SEQUENCE [LARGE SCALE GENOMIC DNA]</scope>
    <source>
        <strain evidence="2">Cell 2</strain>
    </source>
</reference>
<organism evidence="2 3">
    <name type="scientific">Tannerella sp. oral taxon BU063 isolate Cell 2</name>
    <dbReference type="NCBI Taxonomy" id="1411148"/>
    <lineage>
        <taxon>Bacteria</taxon>
        <taxon>Pseudomonadati</taxon>
        <taxon>Bacteroidota</taxon>
        <taxon>Bacteroidia</taxon>
        <taxon>Bacteroidales</taxon>
        <taxon>Tannerellaceae</taxon>
        <taxon>Tannerella</taxon>
    </lineage>
</organism>
<dbReference type="EMBL" id="AYUF01000492">
    <property type="protein sequence ID" value="ETK00979.1"/>
    <property type="molecule type" value="Genomic_DNA"/>
</dbReference>
<dbReference type="AlphaFoldDB" id="W2C190"/>
<proteinExistence type="predicted"/>
<accession>W2C190</accession>
<evidence type="ECO:0000313" key="2">
    <source>
        <dbReference type="EMBL" id="ETK00979.1"/>
    </source>
</evidence>
<evidence type="ECO:0000256" key="1">
    <source>
        <dbReference type="SAM" id="MobiDB-lite"/>
    </source>
</evidence>
<dbReference type="Proteomes" id="UP000018837">
    <property type="component" value="Unassembled WGS sequence"/>
</dbReference>
<protein>
    <submittedName>
        <fullName evidence="2">Uncharacterized protein</fullName>
    </submittedName>
</protein>